<dbReference type="OrthoDB" id="47375at2759"/>
<dbReference type="Proteomes" id="UP000076842">
    <property type="component" value="Unassembled WGS sequence"/>
</dbReference>
<reference evidence="3 4" key="1">
    <citation type="journal article" date="2016" name="Mol. Biol. Evol.">
        <title>Comparative Genomics of Early-Diverging Mushroom-Forming Fungi Provides Insights into the Origins of Lignocellulose Decay Capabilities.</title>
        <authorList>
            <person name="Nagy L.G."/>
            <person name="Riley R."/>
            <person name="Tritt A."/>
            <person name="Adam C."/>
            <person name="Daum C."/>
            <person name="Floudas D."/>
            <person name="Sun H."/>
            <person name="Yadav J.S."/>
            <person name="Pangilinan J."/>
            <person name="Larsson K.H."/>
            <person name="Matsuura K."/>
            <person name="Barry K."/>
            <person name="Labutti K."/>
            <person name="Kuo R."/>
            <person name="Ohm R.A."/>
            <person name="Bhattacharya S.S."/>
            <person name="Shirouzu T."/>
            <person name="Yoshinaga Y."/>
            <person name="Martin F.M."/>
            <person name="Grigoriev I.V."/>
            <person name="Hibbett D.S."/>
        </authorList>
    </citation>
    <scope>NUCLEOTIDE SEQUENCE [LARGE SCALE GENOMIC DNA]</scope>
    <source>
        <strain evidence="3 4">HHB12733</strain>
    </source>
</reference>
<evidence type="ECO:0000259" key="2">
    <source>
        <dbReference type="Pfam" id="PF01755"/>
    </source>
</evidence>
<evidence type="ECO:0000256" key="1">
    <source>
        <dbReference type="SAM" id="MobiDB-lite"/>
    </source>
</evidence>
<feature type="domain" description="Glycosyl transferase family 25" evidence="2">
    <location>
        <begin position="222"/>
        <end position="272"/>
    </location>
</feature>
<gene>
    <name evidence="3" type="ORF">CALCODRAFT_427186</name>
</gene>
<proteinExistence type="predicted"/>
<keyword evidence="4" id="KW-1185">Reference proteome</keyword>
<accession>A0A165JHK2</accession>
<name>A0A165JHK2_9BASI</name>
<evidence type="ECO:0000313" key="4">
    <source>
        <dbReference type="Proteomes" id="UP000076842"/>
    </source>
</evidence>
<dbReference type="Pfam" id="PF01755">
    <property type="entry name" value="Glyco_transf_25"/>
    <property type="match status" value="1"/>
</dbReference>
<dbReference type="InterPro" id="IPR002654">
    <property type="entry name" value="Glyco_trans_25"/>
</dbReference>
<feature type="region of interest" description="Disordered" evidence="1">
    <location>
        <begin position="179"/>
        <end position="200"/>
    </location>
</feature>
<dbReference type="AlphaFoldDB" id="A0A165JHK2"/>
<organism evidence="3 4">
    <name type="scientific">Calocera cornea HHB12733</name>
    <dbReference type="NCBI Taxonomy" id="1353952"/>
    <lineage>
        <taxon>Eukaryota</taxon>
        <taxon>Fungi</taxon>
        <taxon>Dikarya</taxon>
        <taxon>Basidiomycota</taxon>
        <taxon>Agaricomycotina</taxon>
        <taxon>Dacrymycetes</taxon>
        <taxon>Dacrymycetales</taxon>
        <taxon>Dacrymycetaceae</taxon>
        <taxon>Calocera</taxon>
    </lineage>
</organism>
<sequence length="409" mass="46303">MILLKSRLRLAVGLAIGIVCSLLLHSATRSGPSGSGFRWPPIFRHATFHERVASVRTSDRFAHSRTLGVFSRIYVVSLSSRTDRRERMEELSEALDIDVEYWNATEKNADIITGLMERRRERIQRNTSVLQTHDQTRNSSRKANAIWPFDVLANQDNPLAAPLGTKFADLWELSSSDPHMPALTEPIPAPPDPDDRPAIPIVGPEDALYAPQTPQEIAKLPPWRILSRGMVACWHSHLSLLRNFAESQDDAILVLEDDVDVEFDLETRLHRVWPFLPKDWDVVYLGHCWSAEQTHPSLPFAPAIHPSYTPKCTHAYAVSRRGAYRLVRHLRAPAFAYSRPLDQAYAYLIQRKRIKAFSFHPSIVIQTKDMASDIFPGNGSSWRESLADSTMERIYLVKAIDGGRVMPTA</sequence>
<dbReference type="STRING" id="1353952.A0A165JHK2"/>
<dbReference type="InParanoid" id="A0A165JHK2"/>
<dbReference type="EMBL" id="KV423920">
    <property type="protein sequence ID" value="KZT61847.1"/>
    <property type="molecule type" value="Genomic_DNA"/>
</dbReference>
<evidence type="ECO:0000313" key="3">
    <source>
        <dbReference type="EMBL" id="KZT61847.1"/>
    </source>
</evidence>
<protein>
    <recommendedName>
        <fullName evidence="2">Glycosyl transferase family 25 domain-containing protein</fullName>
    </recommendedName>
</protein>